<proteinExistence type="predicted"/>
<comment type="caution">
    <text evidence="3">The sequence shown here is derived from an EMBL/GenBank/DDBJ whole genome shotgun (WGS) entry which is preliminary data.</text>
</comment>
<feature type="domain" description="Conjugative transposon TraM C-terminal" evidence="2">
    <location>
        <begin position="59"/>
        <end position="209"/>
    </location>
</feature>
<dbReference type="EMBL" id="JAKKWZ010000112">
    <property type="protein sequence ID" value="MCG0342755.1"/>
    <property type="molecule type" value="Genomic_DNA"/>
</dbReference>
<feature type="compositionally biased region" description="Basic residues" evidence="1">
    <location>
        <begin position="16"/>
        <end position="26"/>
    </location>
</feature>
<dbReference type="Proteomes" id="UP001201179">
    <property type="component" value="Unassembled WGS sequence"/>
</dbReference>
<evidence type="ECO:0000259" key="2">
    <source>
        <dbReference type="Pfam" id="PF12508"/>
    </source>
</evidence>
<name>A0AAW5AT63_PHOVU</name>
<feature type="region of interest" description="Disordered" evidence="1">
    <location>
        <begin position="1"/>
        <end position="42"/>
    </location>
</feature>
<protein>
    <submittedName>
        <fullName evidence="3">Conjugative transposon protein TraM</fullName>
    </submittedName>
</protein>
<dbReference type="InterPro" id="IPR022187">
    <property type="entry name" value="Conjug_transposon_TraM"/>
</dbReference>
<dbReference type="InterPro" id="IPR055407">
    <property type="entry name" value="TraM_C"/>
</dbReference>
<feature type="non-terminal residue" evidence="3">
    <location>
        <position position="1"/>
    </location>
</feature>
<dbReference type="RefSeq" id="WP_237472219.1">
    <property type="nucleotide sequence ID" value="NZ_JAKKWZ010000112.1"/>
</dbReference>
<sequence>YILPTQENLDSITRELRKKKKRKQEKKKVEKKEETKEAPEARTRFNTVALHKSSRRNAIRAYVHSDQVVMAGSTLKMRLGEDCLTDDGRRVRKDSPVYGEVRKIDGERVIVEIRTVNVGGNILPFKKEVYSSDAMEGIYVPGNAKAEINKDATAGAVDGTNPQITGGLDMGSQLIAGGVNGVVNATKQAASKNIKKVKVTIKTNYAVFLMEKKETGES</sequence>
<dbReference type="AlphaFoldDB" id="A0AAW5AT63"/>
<evidence type="ECO:0000313" key="4">
    <source>
        <dbReference type="Proteomes" id="UP001201179"/>
    </source>
</evidence>
<gene>
    <name evidence="3" type="primary">traM</name>
    <name evidence="3" type="ORF">L4X52_22755</name>
</gene>
<evidence type="ECO:0000313" key="3">
    <source>
        <dbReference type="EMBL" id="MCG0342755.1"/>
    </source>
</evidence>
<evidence type="ECO:0000256" key="1">
    <source>
        <dbReference type="SAM" id="MobiDB-lite"/>
    </source>
</evidence>
<feature type="compositionally biased region" description="Polar residues" evidence="1">
    <location>
        <begin position="1"/>
        <end position="11"/>
    </location>
</feature>
<dbReference type="NCBIfam" id="TIGR03779">
    <property type="entry name" value="Bac_Flav_CT_M"/>
    <property type="match status" value="1"/>
</dbReference>
<organism evidence="3 4">
    <name type="scientific">Phocaeicola vulgatus</name>
    <name type="common">Bacteroides vulgatus</name>
    <dbReference type="NCBI Taxonomy" id="821"/>
    <lineage>
        <taxon>Bacteria</taxon>
        <taxon>Pseudomonadati</taxon>
        <taxon>Bacteroidota</taxon>
        <taxon>Bacteroidia</taxon>
        <taxon>Bacteroidales</taxon>
        <taxon>Bacteroidaceae</taxon>
        <taxon>Phocaeicola</taxon>
    </lineage>
</organism>
<dbReference type="Pfam" id="PF12508">
    <property type="entry name" value="Transposon_TraM"/>
    <property type="match status" value="1"/>
</dbReference>
<accession>A0AAW5AT63</accession>
<feature type="compositionally biased region" description="Basic and acidic residues" evidence="1">
    <location>
        <begin position="27"/>
        <end position="42"/>
    </location>
</feature>
<reference evidence="3" key="1">
    <citation type="submission" date="2022-01" db="EMBL/GenBank/DDBJ databases">
        <authorList>
            <person name="Mingchao X."/>
        </authorList>
    </citation>
    <scope>NUCLEOTIDE SEQUENCE</scope>
    <source>
        <strain evidence="3">Bv4372</strain>
    </source>
</reference>